<gene>
    <name evidence="2" type="ORF">PL9214490070</name>
</gene>
<evidence type="ECO:0000256" key="1">
    <source>
        <dbReference type="SAM" id="Phobius"/>
    </source>
</evidence>
<proteinExistence type="predicted"/>
<keyword evidence="1" id="KW-1133">Transmembrane helix</keyword>
<reference evidence="3" key="1">
    <citation type="submission" date="2015-10" db="EMBL/GenBank/DDBJ databases">
        <authorList>
            <person name="Regsiter A."/>
            <person name="william w."/>
        </authorList>
    </citation>
    <scope>NUCLEOTIDE SEQUENCE [LARGE SCALE GENOMIC DNA]</scope>
</reference>
<dbReference type="Proteomes" id="UP000184315">
    <property type="component" value="Unassembled WGS sequence"/>
</dbReference>
<accession>A0A1J1LJ45</accession>
<dbReference type="AlphaFoldDB" id="A0A1J1LJ45"/>
<organism evidence="2 3">
    <name type="scientific">Planktothrix tepida PCC 9214</name>
    <dbReference type="NCBI Taxonomy" id="671072"/>
    <lineage>
        <taxon>Bacteria</taxon>
        <taxon>Bacillati</taxon>
        <taxon>Cyanobacteriota</taxon>
        <taxon>Cyanophyceae</taxon>
        <taxon>Oscillatoriophycideae</taxon>
        <taxon>Oscillatoriales</taxon>
        <taxon>Microcoleaceae</taxon>
        <taxon>Planktothrix</taxon>
    </lineage>
</organism>
<keyword evidence="3" id="KW-1185">Reference proteome</keyword>
<name>A0A1J1LJ45_9CYAN</name>
<dbReference type="PANTHER" id="PTHR34943">
    <property type="match status" value="1"/>
</dbReference>
<feature type="transmembrane region" description="Helical" evidence="1">
    <location>
        <begin position="21"/>
        <end position="41"/>
    </location>
</feature>
<dbReference type="PANTHER" id="PTHR34943:SF2">
    <property type="entry name" value="PROTEIN COFACTOR ASSEMBLY OF COMPLEX C SUBUNIT B CCB4, CHLOROPLASTIC"/>
    <property type="match status" value="1"/>
</dbReference>
<keyword evidence="1" id="KW-0472">Membrane</keyword>
<dbReference type="InterPro" id="IPR021325">
    <property type="entry name" value="CCB2/CCB4"/>
</dbReference>
<dbReference type="Gene3D" id="3.30.450.40">
    <property type="match status" value="1"/>
</dbReference>
<dbReference type="SUPFAM" id="SSF55781">
    <property type="entry name" value="GAF domain-like"/>
    <property type="match status" value="1"/>
</dbReference>
<evidence type="ECO:0000313" key="3">
    <source>
        <dbReference type="Proteomes" id="UP000184315"/>
    </source>
</evidence>
<evidence type="ECO:0000313" key="2">
    <source>
        <dbReference type="EMBL" id="CUR32523.1"/>
    </source>
</evidence>
<protein>
    <recommendedName>
        <fullName evidence="4">Cofactor assembly of complex C subunit B</fullName>
    </recommendedName>
</protein>
<dbReference type="InterPro" id="IPR029016">
    <property type="entry name" value="GAF-like_dom_sf"/>
</dbReference>
<evidence type="ECO:0008006" key="4">
    <source>
        <dbReference type="Google" id="ProtNLM"/>
    </source>
</evidence>
<keyword evidence="1" id="KW-0812">Transmembrane</keyword>
<feature type="transmembrane region" description="Helical" evidence="1">
    <location>
        <begin position="53"/>
        <end position="69"/>
    </location>
</feature>
<dbReference type="EMBL" id="CZDF01000154">
    <property type="protein sequence ID" value="CUR32523.1"/>
    <property type="molecule type" value="Genomic_DNA"/>
</dbReference>
<dbReference type="Pfam" id="PF11152">
    <property type="entry name" value="CCB2_CCB4"/>
    <property type="match status" value="1"/>
</dbReference>
<dbReference type="GO" id="GO:0010190">
    <property type="term" value="P:cytochrome b6f complex assembly"/>
    <property type="evidence" value="ECO:0007669"/>
    <property type="project" value="TreeGrafter"/>
</dbReference>
<dbReference type="STRING" id="671072.PL9214490070"/>
<sequence>MFQLNSDAVMATSDRNRVLRLLPIFAGSLGGVLLLINRVLTPELLDSQARSDALGVILSAVLILTGLLWQQIQPRSPDAVELIGEQGFELKQDLPEFVKTELAWASHLLLTNTVTRSVVVYYQGEVLLRRGVLGNNPTVNPGPILQRVLEKQKPVYLVNLALYPGRIEFDYLPENTQGVICQPLGNQGVLILGANAPRSYTKQDENWVEGIGDKLANTLSNLLNETSTLI</sequence>
<dbReference type="InterPro" id="IPR044705">
    <property type="entry name" value="CCB4"/>
</dbReference>